<name>A0AAD6VTM7_9AGAR</name>
<organism evidence="1 2">
    <name type="scientific">Mycena pura</name>
    <dbReference type="NCBI Taxonomy" id="153505"/>
    <lineage>
        <taxon>Eukaryota</taxon>
        <taxon>Fungi</taxon>
        <taxon>Dikarya</taxon>
        <taxon>Basidiomycota</taxon>
        <taxon>Agaricomycotina</taxon>
        <taxon>Agaricomycetes</taxon>
        <taxon>Agaricomycetidae</taxon>
        <taxon>Agaricales</taxon>
        <taxon>Marasmiineae</taxon>
        <taxon>Mycenaceae</taxon>
        <taxon>Mycena</taxon>
    </lineage>
</organism>
<dbReference type="InterPro" id="IPR036691">
    <property type="entry name" value="Endo/exonu/phosph_ase_sf"/>
</dbReference>
<evidence type="ECO:0000313" key="1">
    <source>
        <dbReference type="EMBL" id="KAJ7221655.1"/>
    </source>
</evidence>
<comment type="caution">
    <text evidence="1">The sequence shown here is derived from an EMBL/GenBank/DDBJ whole genome shotgun (WGS) entry which is preliminary data.</text>
</comment>
<dbReference type="SUPFAM" id="SSF56219">
    <property type="entry name" value="DNase I-like"/>
    <property type="match status" value="1"/>
</dbReference>
<dbReference type="AlphaFoldDB" id="A0AAD6VTM7"/>
<sequence>MGRDKYHFAALQEPWIGPGDSGRETRANPWWTAVYPIGYKTAGVKSRAVTLVNRSLSTNAWSQLHIACTDVVGVELRGEFGTLRVINIYNDGAHDESLEAVWEYLRTPEARR</sequence>
<dbReference type="EMBL" id="JARJCW010000008">
    <property type="protein sequence ID" value="KAJ7221655.1"/>
    <property type="molecule type" value="Genomic_DNA"/>
</dbReference>
<proteinExistence type="predicted"/>
<accession>A0AAD6VTM7</accession>
<evidence type="ECO:0000313" key="2">
    <source>
        <dbReference type="Proteomes" id="UP001219525"/>
    </source>
</evidence>
<protein>
    <submittedName>
        <fullName evidence="1">Uncharacterized protein</fullName>
    </submittedName>
</protein>
<feature type="non-terminal residue" evidence="1">
    <location>
        <position position="112"/>
    </location>
</feature>
<reference evidence="1" key="1">
    <citation type="submission" date="2023-03" db="EMBL/GenBank/DDBJ databases">
        <title>Massive genome expansion in bonnet fungi (Mycena s.s.) driven by repeated elements and novel gene families across ecological guilds.</title>
        <authorList>
            <consortium name="Lawrence Berkeley National Laboratory"/>
            <person name="Harder C.B."/>
            <person name="Miyauchi S."/>
            <person name="Viragh M."/>
            <person name="Kuo A."/>
            <person name="Thoen E."/>
            <person name="Andreopoulos B."/>
            <person name="Lu D."/>
            <person name="Skrede I."/>
            <person name="Drula E."/>
            <person name="Henrissat B."/>
            <person name="Morin E."/>
            <person name="Kohler A."/>
            <person name="Barry K."/>
            <person name="LaButti K."/>
            <person name="Morin E."/>
            <person name="Salamov A."/>
            <person name="Lipzen A."/>
            <person name="Mereny Z."/>
            <person name="Hegedus B."/>
            <person name="Baldrian P."/>
            <person name="Stursova M."/>
            <person name="Weitz H."/>
            <person name="Taylor A."/>
            <person name="Grigoriev I.V."/>
            <person name="Nagy L.G."/>
            <person name="Martin F."/>
            <person name="Kauserud H."/>
        </authorList>
    </citation>
    <scope>NUCLEOTIDE SEQUENCE</scope>
    <source>
        <strain evidence="1">9144</strain>
    </source>
</reference>
<keyword evidence="2" id="KW-1185">Reference proteome</keyword>
<dbReference type="Proteomes" id="UP001219525">
    <property type="component" value="Unassembled WGS sequence"/>
</dbReference>
<gene>
    <name evidence="1" type="ORF">GGX14DRAFT_353702</name>
</gene>
<dbReference type="Gene3D" id="3.60.10.10">
    <property type="entry name" value="Endonuclease/exonuclease/phosphatase"/>
    <property type="match status" value="1"/>
</dbReference>